<keyword evidence="4" id="KW-1185">Reference proteome</keyword>
<feature type="region of interest" description="Disordered" evidence="1">
    <location>
        <begin position="94"/>
        <end position="175"/>
    </location>
</feature>
<evidence type="ECO:0000313" key="4">
    <source>
        <dbReference type="Proteomes" id="UP001195769"/>
    </source>
</evidence>
<organism evidence="3 4">
    <name type="scientific">Suillus fuscotomentosus</name>
    <dbReference type="NCBI Taxonomy" id="1912939"/>
    <lineage>
        <taxon>Eukaryota</taxon>
        <taxon>Fungi</taxon>
        <taxon>Dikarya</taxon>
        <taxon>Basidiomycota</taxon>
        <taxon>Agaricomycotina</taxon>
        <taxon>Agaricomycetes</taxon>
        <taxon>Agaricomycetidae</taxon>
        <taxon>Boletales</taxon>
        <taxon>Suillineae</taxon>
        <taxon>Suillaceae</taxon>
        <taxon>Suillus</taxon>
    </lineage>
</organism>
<dbReference type="PANTHER" id="PTHR38248">
    <property type="entry name" value="FUNK1 6"/>
    <property type="match status" value="1"/>
</dbReference>
<feature type="domain" description="Fungal-type protein kinase" evidence="2">
    <location>
        <begin position="223"/>
        <end position="482"/>
    </location>
</feature>
<name>A0AAD4DT09_9AGAM</name>
<sequence length="638" mass="70929">MSEQPWRHFALILSFTDEYRHLRVLMYDHSGGAVSPRFDIYTQPDIFSHIIAAITFGSLECVGYDPTVSFSRTVAAPRSKDICVYRPIKNASARRTTTDNAVAASTSDSLSFPEDPDGVSSDALESSISDNSDESSNDSTHDSMQGNPSGSPTHDSMDEGYFPAPPPPVHPTATHSAPLVSLASQVPQAEMTESIYSVTPLPSQFPYSTQSPEPCGKIRVGQTIYTIKRILFASWGLVGRGTVCYLVTLDDEDYIIKDHWVVGKNDRVVLNEIKMLELMDGVPGVPKLVDYWIVEWSDGTPDVTKKYRKKERRSTQGTSRTHVHLVLKPCGHPLHMFRTLKEFVRALRDIVKIQQTAVEEHQILHQDCSLNNAMILDDISGSEGFLIDWEFAVRIAADHKYPLGGTGTVPFMSRGLLNQVSVIQQEAELESQEKKVTRGRKSVEKPKTLKSSSDSKALPVSYVLQTFSDDLESLLFVFTWVCIKFCGPNGMVRKECSPNSLLNRWTNLDLASCATFKITFFANPTDGKHLIDEFHPYFNPLIPLAIEWRRVLVDNMIHPVTFDTILGVLNSHLDKLPDDEELVSTVNMLMNDAVILTCRVKGKQIASESFSVAATTPKRQKSHHGDTESDSSASGSDA</sequence>
<feature type="compositionally biased region" description="Basic and acidic residues" evidence="1">
    <location>
        <begin position="431"/>
        <end position="447"/>
    </location>
</feature>
<dbReference type="RefSeq" id="XP_041217899.1">
    <property type="nucleotide sequence ID" value="XM_041368561.1"/>
</dbReference>
<comment type="caution">
    <text evidence="3">The sequence shown here is derived from an EMBL/GenBank/DDBJ whole genome shotgun (WGS) entry which is preliminary data.</text>
</comment>
<dbReference type="Pfam" id="PF17667">
    <property type="entry name" value="Pkinase_fungal"/>
    <property type="match status" value="2"/>
</dbReference>
<feature type="domain" description="Fungal-type protein kinase" evidence="2">
    <location>
        <begin position="2"/>
        <end position="74"/>
    </location>
</feature>
<dbReference type="GeneID" id="64662859"/>
<dbReference type="Proteomes" id="UP001195769">
    <property type="component" value="Unassembled WGS sequence"/>
</dbReference>
<feature type="compositionally biased region" description="Polar residues" evidence="1">
    <location>
        <begin position="144"/>
        <end position="154"/>
    </location>
</feature>
<evidence type="ECO:0000256" key="1">
    <source>
        <dbReference type="SAM" id="MobiDB-lite"/>
    </source>
</evidence>
<gene>
    <name evidence="3" type="ORF">F5891DRAFT_1197910</name>
</gene>
<feature type="region of interest" description="Disordered" evidence="1">
    <location>
        <begin position="431"/>
        <end position="453"/>
    </location>
</feature>
<accession>A0AAD4DT09</accession>
<dbReference type="PANTHER" id="PTHR38248:SF2">
    <property type="entry name" value="FUNK1 11"/>
    <property type="match status" value="1"/>
</dbReference>
<reference evidence="3" key="1">
    <citation type="journal article" date="2020" name="New Phytol.">
        <title>Comparative genomics reveals dynamic genome evolution in host specialist ectomycorrhizal fungi.</title>
        <authorList>
            <person name="Lofgren L.A."/>
            <person name="Nguyen N.H."/>
            <person name="Vilgalys R."/>
            <person name="Ruytinx J."/>
            <person name="Liao H.L."/>
            <person name="Branco S."/>
            <person name="Kuo A."/>
            <person name="LaButti K."/>
            <person name="Lipzen A."/>
            <person name="Andreopoulos W."/>
            <person name="Pangilinan J."/>
            <person name="Riley R."/>
            <person name="Hundley H."/>
            <person name="Na H."/>
            <person name="Barry K."/>
            <person name="Grigoriev I.V."/>
            <person name="Stajich J.E."/>
            <person name="Kennedy P.G."/>
        </authorList>
    </citation>
    <scope>NUCLEOTIDE SEQUENCE</scope>
    <source>
        <strain evidence="3">FC203</strain>
    </source>
</reference>
<dbReference type="SUPFAM" id="SSF56112">
    <property type="entry name" value="Protein kinase-like (PK-like)"/>
    <property type="match status" value="1"/>
</dbReference>
<dbReference type="InterPro" id="IPR040976">
    <property type="entry name" value="Pkinase_fungal"/>
</dbReference>
<dbReference type="EMBL" id="JABBWK010000135">
    <property type="protein sequence ID" value="KAG1890633.1"/>
    <property type="molecule type" value="Genomic_DNA"/>
</dbReference>
<evidence type="ECO:0000313" key="3">
    <source>
        <dbReference type="EMBL" id="KAG1890633.1"/>
    </source>
</evidence>
<feature type="compositionally biased region" description="Polar residues" evidence="1">
    <location>
        <begin position="94"/>
        <end position="110"/>
    </location>
</feature>
<proteinExistence type="predicted"/>
<protein>
    <recommendedName>
        <fullName evidence="2">Fungal-type protein kinase domain-containing protein</fullName>
    </recommendedName>
</protein>
<dbReference type="InterPro" id="IPR011009">
    <property type="entry name" value="Kinase-like_dom_sf"/>
</dbReference>
<evidence type="ECO:0000259" key="2">
    <source>
        <dbReference type="Pfam" id="PF17667"/>
    </source>
</evidence>
<dbReference type="AlphaFoldDB" id="A0AAD4DT09"/>
<feature type="region of interest" description="Disordered" evidence="1">
    <location>
        <begin position="611"/>
        <end position="638"/>
    </location>
</feature>